<organism evidence="2">
    <name type="scientific">marine sediment metagenome</name>
    <dbReference type="NCBI Taxonomy" id="412755"/>
    <lineage>
        <taxon>unclassified sequences</taxon>
        <taxon>metagenomes</taxon>
        <taxon>ecological metagenomes</taxon>
    </lineage>
</organism>
<feature type="non-terminal residue" evidence="2">
    <location>
        <position position="84"/>
    </location>
</feature>
<comment type="caution">
    <text evidence="2">The sequence shown here is derived from an EMBL/GenBank/DDBJ whole genome shotgun (WGS) entry which is preliminary data.</text>
</comment>
<feature type="domain" description="Helix-turn-helix" evidence="1">
    <location>
        <begin position="5"/>
        <end position="48"/>
    </location>
</feature>
<evidence type="ECO:0000313" key="2">
    <source>
        <dbReference type="EMBL" id="KKK91273.1"/>
    </source>
</evidence>
<dbReference type="EMBL" id="LAZR01048729">
    <property type="protein sequence ID" value="KKK91273.1"/>
    <property type="molecule type" value="Genomic_DNA"/>
</dbReference>
<dbReference type="InterPro" id="IPR041657">
    <property type="entry name" value="HTH_17"/>
</dbReference>
<name>A0A0F8ZBX2_9ZZZZ</name>
<gene>
    <name evidence="2" type="ORF">LCGC14_2714590</name>
</gene>
<evidence type="ECO:0000259" key="1">
    <source>
        <dbReference type="Pfam" id="PF12728"/>
    </source>
</evidence>
<dbReference type="SUPFAM" id="SSF46955">
    <property type="entry name" value="Putative DNA-binding domain"/>
    <property type="match status" value="1"/>
</dbReference>
<dbReference type="InterPro" id="IPR009061">
    <property type="entry name" value="DNA-bd_dom_put_sf"/>
</dbReference>
<dbReference type="Pfam" id="PF12728">
    <property type="entry name" value="HTH_17"/>
    <property type="match status" value="1"/>
</dbReference>
<protein>
    <recommendedName>
        <fullName evidence="1">Helix-turn-helix domain-containing protein</fullName>
    </recommendedName>
</protein>
<sequence>MDRPLTTNEVADLYSVTPATAARWAKAGTVPAVRRVGTKRWLFQPEALGLTVTQERKPSREELIRRDRAAMRRAGFRVYADASA</sequence>
<proteinExistence type="predicted"/>
<reference evidence="2" key="1">
    <citation type="journal article" date="2015" name="Nature">
        <title>Complex archaea that bridge the gap between prokaryotes and eukaryotes.</title>
        <authorList>
            <person name="Spang A."/>
            <person name="Saw J.H."/>
            <person name="Jorgensen S.L."/>
            <person name="Zaremba-Niedzwiedzka K."/>
            <person name="Martijn J."/>
            <person name="Lind A.E."/>
            <person name="van Eijk R."/>
            <person name="Schleper C."/>
            <person name="Guy L."/>
            <person name="Ettema T.J."/>
        </authorList>
    </citation>
    <scope>NUCLEOTIDE SEQUENCE</scope>
</reference>
<accession>A0A0F8ZBX2</accession>
<dbReference type="AlphaFoldDB" id="A0A0F8ZBX2"/>